<dbReference type="InterPro" id="IPR000415">
    <property type="entry name" value="Nitroreductase-like"/>
</dbReference>
<dbReference type="SUPFAM" id="SSF55469">
    <property type="entry name" value="FMN-dependent nitroreductase-like"/>
    <property type="match status" value="1"/>
</dbReference>
<evidence type="ECO:0000313" key="3">
    <source>
        <dbReference type="Proteomes" id="UP000190285"/>
    </source>
</evidence>
<dbReference type="PANTHER" id="PTHR23026">
    <property type="entry name" value="NADPH NITROREDUCTASE"/>
    <property type="match status" value="1"/>
</dbReference>
<dbReference type="InterPro" id="IPR029479">
    <property type="entry name" value="Nitroreductase"/>
</dbReference>
<dbReference type="RefSeq" id="WP_079491039.1">
    <property type="nucleotide sequence ID" value="NZ_FUZT01000004.1"/>
</dbReference>
<gene>
    <name evidence="2" type="ORF">SAMN02194393_01829</name>
</gene>
<dbReference type="GO" id="GO:0016491">
    <property type="term" value="F:oxidoreductase activity"/>
    <property type="evidence" value="ECO:0007669"/>
    <property type="project" value="InterPro"/>
</dbReference>
<evidence type="ECO:0000313" key="2">
    <source>
        <dbReference type="EMBL" id="SKC63235.1"/>
    </source>
</evidence>
<dbReference type="PANTHER" id="PTHR23026:SF123">
    <property type="entry name" value="NAD(P)H NITROREDUCTASE RV3131-RELATED"/>
    <property type="match status" value="1"/>
</dbReference>
<dbReference type="OrthoDB" id="9812105at2"/>
<name>A0A1T5KIH4_9FIRM</name>
<feature type="domain" description="Nitroreductase" evidence="1">
    <location>
        <begin position="7"/>
        <end position="184"/>
    </location>
</feature>
<organism evidence="2 3">
    <name type="scientific">Maledivibacter halophilus</name>
    <dbReference type="NCBI Taxonomy" id="36842"/>
    <lineage>
        <taxon>Bacteria</taxon>
        <taxon>Bacillati</taxon>
        <taxon>Bacillota</taxon>
        <taxon>Clostridia</taxon>
        <taxon>Peptostreptococcales</taxon>
        <taxon>Caminicellaceae</taxon>
        <taxon>Maledivibacter</taxon>
    </lineage>
</organism>
<protein>
    <submittedName>
        <fullName evidence="2">Nitroreductase</fullName>
    </submittedName>
</protein>
<evidence type="ECO:0000259" key="1">
    <source>
        <dbReference type="Pfam" id="PF00881"/>
    </source>
</evidence>
<dbReference type="Pfam" id="PF00881">
    <property type="entry name" value="Nitroreductase"/>
    <property type="match status" value="1"/>
</dbReference>
<sequence length="212" mass="23980">MSKLDFIYKRHSIRKFKDIDVPTEDIKELIKAATYAPSGKNLQNWHFVVIKNKEKIEEIAKIVERKNAELASYAENERMKKTFTKYLKYSTLFRNAPVLILIYAGPYSFTALDLLKAKGASSEEIHNLLRPATDIQNIAAAMENLLLAAANTGYGGCWMTSTNYASKEIEEYVGLKKEGFFLAALTPLGVPEESELKSPKRKPLEEVLTIIE</sequence>
<dbReference type="EMBL" id="FUZT01000004">
    <property type="protein sequence ID" value="SKC63235.1"/>
    <property type="molecule type" value="Genomic_DNA"/>
</dbReference>
<dbReference type="InterPro" id="IPR050627">
    <property type="entry name" value="Nitroreductase/BluB"/>
</dbReference>
<dbReference type="AlphaFoldDB" id="A0A1T5KIH4"/>
<keyword evidence="3" id="KW-1185">Reference proteome</keyword>
<accession>A0A1T5KIH4</accession>
<reference evidence="2 3" key="1">
    <citation type="submission" date="2017-02" db="EMBL/GenBank/DDBJ databases">
        <authorList>
            <person name="Peterson S.W."/>
        </authorList>
    </citation>
    <scope>NUCLEOTIDE SEQUENCE [LARGE SCALE GENOMIC DNA]</scope>
    <source>
        <strain evidence="2 3">M1</strain>
    </source>
</reference>
<dbReference type="STRING" id="36842.SAMN02194393_01829"/>
<proteinExistence type="predicted"/>
<dbReference type="Gene3D" id="3.40.109.10">
    <property type="entry name" value="NADH Oxidase"/>
    <property type="match status" value="1"/>
</dbReference>
<dbReference type="Proteomes" id="UP000190285">
    <property type="component" value="Unassembled WGS sequence"/>
</dbReference>